<feature type="transmembrane region" description="Helical" evidence="1">
    <location>
        <begin position="277"/>
        <end position="298"/>
    </location>
</feature>
<reference evidence="2 3" key="1">
    <citation type="submission" date="2018-11" db="EMBL/GenBank/DDBJ databases">
        <title>Phylogenetic determinants of toxin gene distribution in genomes of Brevibacillus laterosporus.</title>
        <authorList>
            <person name="Glare T.R."/>
            <person name="Durrant A."/>
            <person name="Berry C."/>
            <person name="Palma L."/>
            <person name="Ormskirk M."/>
            <person name="Cox M.O."/>
        </authorList>
    </citation>
    <scope>NUCLEOTIDE SEQUENCE [LARGE SCALE GENOMIC DNA]</scope>
    <source>
        <strain evidence="2 3">1821L</strain>
    </source>
</reference>
<evidence type="ECO:0000256" key="1">
    <source>
        <dbReference type="SAM" id="Phobius"/>
    </source>
</evidence>
<dbReference type="EMBL" id="CP033464">
    <property type="protein sequence ID" value="QDX92592.1"/>
    <property type="molecule type" value="Genomic_DNA"/>
</dbReference>
<dbReference type="Proteomes" id="UP000319432">
    <property type="component" value="Chromosome"/>
</dbReference>
<feature type="transmembrane region" description="Helical" evidence="1">
    <location>
        <begin position="150"/>
        <end position="170"/>
    </location>
</feature>
<keyword evidence="1" id="KW-1133">Transmembrane helix</keyword>
<dbReference type="PANTHER" id="PTHR39177:SF1">
    <property type="entry name" value="ABC TRANSPORTER PERMEASE YTRC-RELATED"/>
    <property type="match status" value="1"/>
</dbReference>
<dbReference type="AlphaFoldDB" id="A0A518V6I8"/>
<sequence length="330" mass="37102">MFHKALWLKEWKQGKSMLWLLPIITFLCMGFSRMQHVLFLSENQVIMDVARFKKEGAEMFYLFTSNSSLYILTSFPLLLLIALTLIGSERRSLVNDFTFSMPFTRRDIYLTKWLLGAGAIVISLTLNTLIDMTVILVSPFREFFILKEHLYPLLQSSLGLIAFYSFVLMIGTIAGGTMVQALLSLIFCIFPIGIAVLLNGFLTINFGINLDFDIFPINLVLLTSPIVMANMFGKLSSPLLIPIIHLLVTLGLGIFLYQRNRLENNGKVIMFPALEPVFYGGAILCFALLGGLFSAFVIEKDLFTYYAGFISLGALAAIGSYYLRNARIPM</sequence>
<dbReference type="PANTHER" id="PTHR39177">
    <property type="entry name" value="ABC TRANSPORTER PERMEASE YTRC-RELATED"/>
    <property type="match status" value="1"/>
</dbReference>
<protein>
    <recommendedName>
        <fullName evidence="4">ABC transporter permease</fullName>
    </recommendedName>
</protein>
<evidence type="ECO:0000313" key="3">
    <source>
        <dbReference type="Proteomes" id="UP000319432"/>
    </source>
</evidence>
<feature type="transmembrane region" description="Helical" evidence="1">
    <location>
        <begin position="182"/>
        <end position="208"/>
    </location>
</feature>
<dbReference type="InterPro" id="IPR053046">
    <property type="entry name" value="ABC-5_transporter"/>
</dbReference>
<organism evidence="2 3">
    <name type="scientific">Brevibacillus laterosporus</name>
    <name type="common">Bacillus laterosporus</name>
    <dbReference type="NCBI Taxonomy" id="1465"/>
    <lineage>
        <taxon>Bacteria</taxon>
        <taxon>Bacillati</taxon>
        <taxon>Bacillota</taxon>
        <taxon>Bacilli</taxon>
        <taxon>Bacillales</taxon>
        <taxon>Paenibacillaceae</taxon>
        <taxon>Brevibacillus</taxon>
    </lineage>
</organism>
<keyword evidence="1" id="KW-0472">Membrane</keyword>
<feature type="transmembrane region" description="Helical" evidence="1">
    <location>
        <begin position="109"/>
        <end position="130"/>
    </location>
</feature>
<feature type="transmembrane region" description="Helical" evidence="1">
    <location>
        <begin position="69"/>
        <end position="88"/>
    </location>
</feature>
<feature type="transmembrane region" description="Helical" evidence="1">
    <location>
        <begin position="305"/>
        <end position="323"/>
    </location>
</feature>
<proteinExistence type="predicted"/>
<gene>
    <name evidence="2" type="ORF">EEL30_09820</name>
</gene>
<evidence type="ECO:0000313" key="2">
    <source>
        <dbReference type="EMBL" id="QDX92592.1"/>
    </source>
</evidence>
<keyword evidence="1" id="KW-0812">Transmembrane</keyword>
<accession>A0A518V6I8</accession>
<evidence type="ECO:0008006" key="4">
    <source>
        <dbReference type="Google" id="ProtNLM"/>
    </source>
</evidence>
<feature type="transmembrane region" description="Helical" evidence="1">
    <location>
        <begin position="239"/>
        <end position="257"/>
    </location>
</feature>
<keyword evidence="3" id="KW-1185">Reference proteome</keyword>
<dbReference type="OrthoDB" id="2658554at2"/>
<name>A0A518V6I8_BRELA</name>